<dbReference type="InterPro" id="IPR015421">
    <property type="entry name" value="PyrdxlP-dep_Trfase_major"/>
</dbReference>
<keyword evidence="3 8" id="KW-0808">Transferase</keyword>
<dbReference type="InterPro" id="IPR015422">
    <property type="entry name" value="PyrdxlP-dep_Trfase_small"/>
</dbReference>
<dbReference type="Pfam" id="PF00266">
    <property type="entry name" value="Aminotran_5"/>
    <property type="match status" value="1"/>
</dbReference>
<feature type="modified residue" description="N6-(pyridoxal phosphate)lysine" evidence="6">
    <location>
        <position position="199"/>
    </location>
</feature>
<evidence type="ECO:0000313" key="9">
    <source>
        <dbReference type="Proteomes" id="UP000031662"/>
    </source>
</evidence>
<dbReference type="Gene3D" id="3.40.640.10">
    <property type="entry name" value="Type I PLP-dependent aspartate aminotransferase-like (Major domain)"/>
    <property type="match status" value="1"/>
</dbReference>
<feature type="domain" description="Aminotransferase class V" evidence="7">
    <location>
        <begin position="29"/>
        <end position="328"/>
    </location>
</feature>
<dbReference type="SUPFAM" id="SSF53383">
    <property type="entry name" value="PLP-dependent transferases"/>
    <property type="match status" value="1"/>
</dbReference>
<organism evidence="8 9">
    <name type="scientific">Helicobacter pylori NY40</name>
    <dbReference type="NCBI Taxonomy" id="1426844"/>
    <lineage>
        <taxon>Bacteria</taxon>
        <taxon>Pseudomonadati</taxon>
        <taxon>Campylobacterota</taxon>
        <taxon>Epsilonproteobacteria</taxon>
        <taxon>Campylobacterales</taxon>
        <taxon>Helicobacteraceae</taxon>
        <taxon>Helicobacter</taxon>
    </lineage>
</organism>
<accession>A0A060PUQ8</accession>
<comment type="cofactor">
    <cofactor evidence="1 6">
        <name>pyridoxal 5'-phosphate</name>
        <dbReference type="ChEBI" id="CHEBI:597326"/>
    </cofactor>
</comment>
<dbReference type="InterPro" id="IPR024169">
    <property type="entry name" value="SP_NH2Trfase/AEP_transaminase"/>
</dbReference>
<proteinExistence type="predicted"/>
<dbReference type="InterPro" id="IPR000192">
    <property type="entry name" value="Aminotrans_V_dom"/>
</dbReference>
<dbReference type="GO" id="GO:0008483">
    <property type="term" value="F:transaminase activity"/>
    <property type="evidence" value="ECO:0007669"/>
    <property type="project" value="UniProtKB-KW"/>
</dbReference>
<evidence type="ECO:0000256" key="5">
    <source>
        <dbReference type="PIRSR" id="PIRSR000524-1"/>
    </source>
</evidence>
<dbReference type="PANTHER" id="PTHR42778:SF1">
    <property type="entry name" value="2-AMINOETHYLPHOSPHONATE--PYRUVATE TRANSAMINASE"/>
    <property type="match status" value="1"/>
</dbReference>
<name>A0A060PUQ8_HELPX</name>
<protein>
    <submittedName>
        <fullName evidence="8">Phosphoserine amino transferase</fullName>
    </submittedName>
</protein>
<dbReference type="HOGENOM" id="CLU_027686_1_1_7"/>
<dbReference type="EMBL" id="AP014523">
    <property type="protein sequence ID" value="BAO98425.1"/>
    <property type="molecule type" value="Genomic_DNA"/>
</dbReference>
<keyword evidence="4 6" id="KW-0663">Pyridoxal phosphate</keyword>
<reference evidence="8 9" key="1">
    <citation type="submission" date="2013-11" db="EMBL/GenBank/DDBJ databases">
        <title>Estimation of Helicobacter pylori bacteriophage ecology using H. pylori isolates.</title>
        <authorList>
            <person name="Uchiyama J."/>
            <person name="Takemura-Uchiyama I."/>
            <person name="Ujihara T."/>
            <person name="Matsuzaki S."/>
        </authorList>
    </citation>
    <scope>NUCLEOTIDE SEQUENCE [LARGE SCALE GENOMIC DNA]</scope>
    <source>
        <strain evidence="8 9">NY40</strain>
    </source>
</reference>
<dbReference type="InterPro" id="IPR015424">
    <property type="entry name" value="PyrdxlP-dep_Trfase"/>
</dbReference>
<evidence type="ECO:0000256" key="4">
    <source>
        <dbReference type="ARBA" id="ARBA00022898"/>
    </source>
</evidence>
<evidence type="ECO:0000313" key="8">
    <source>
        <dbReference type="EMBL" id="BAO98425.1"/>
    </source>
</evidence>
<dbReference type="PANTHER" id="PTHR42778">
    <property type="entry name" value="2-AMINOETHYLPHOSPHONATE--PYRUVATE TRANSAMINASE"/>
    <property type="match status" value="1"/>
</dbReference>
<evidence type="ECO:0000256" key="3">
    <source>
        <dbReference type="ARBA" id="ARBA00022679"/>
    </source>
</evidence>
<feature type="binding site" evidence="5">
    <location>
        <position position="338"/>
    </location>
    <ligand>
        <name>substrate</name>
    </ligand>
</feature>
<evidence type="ECO:0000256" key="1">
    <source>
        <dbReference type="ARBA" id="ARBA00001933"/>
    </source>
</evidence>
<dbReference type="Gene3D" id="3.90.1150.10">
    <property type="entry name" value="Aspartate Aminotransferase, domain 1"/>
    <property type="match status" value="1"/>
</dbReference>
<keyword evidence="2" id="KW-0032">Aminotransferase</keyword>
<dbReference type="Proteomes" id="UP000031662">
    <property type="component" value="Chromosome"/>
</dbReference>
<sequence>MITFKFSQKLKVNFKMLLFTPGPVAINEEMRSSFSQPMPHHRTKDFEKIFQSVRENLKKMTGLEEVLLLSSSGTGAMEASVISLCQKELLFVNAGKFGERFGKIAKAHFIKAHELVYEWDTPAQVDKILNALKANPNIDAFCIQACESSGGLRHPVEKIAQAIKETNPNVFVIVDAITALGVEPLEITHVDALIGGSQKAFMLPPAMSLIALSQKAIDRIEERDVGFYFNLKSELKNQRDNTTSYTAPILHTLGLQRYFELVQNLGGFETLYKETKRVALATQKAVLALGLKIFPKSPGLSMTTIVNEHAKELRNFLKEKYQVQFAGGQEPYKDALIRINHMGIIPVYKSAYALNALELALNDLDLREFDGMANTTFLKQYYEI</sequence>
<evidence type="ECO:0000256" key="6">
    <source>
        <dbReference type="PIRSR" id="PIRSR000524-50"/>
    </source>
</evidence>
<gene>
    <name evidence="8" type="ORF">NY40_1418</name>
</gene>
<evidence type="ECO:0000256" key="2">
    <source>
        <dbReference type="ARBA" id="ARBA00022576"/>
    </source>
</evidence>
<evidence type="ECO:0000259" key="7">
    <source>
        <dbReference type="Pfam" id="PF00266"/>
    </source>
</evidence>
<dbReference type="PIRSF" id="PIRSF000524">
    <property type="entry name" value="SPT"/>
    <property type="match status" value="1"/>
</dbReference>
<dbReference type="AlphaFoldDB" id="A0A060PUQ8"/>